<proteinExistence type="predicted"/>
<reference evidence="2 3" key="1">
    <citation type="submission" date="2020-06" db="EMBL/GenBank/DDBJ databases">
        <authorList>
            <person name="Li R."/>
            <person name="Bekaert M."/>
        </authorList>
    </citation>
    <scope>NUCLEOTIDE SEQUENCE [LARGE SCALE GENOMIC DNA]</scope>
    <source>
        <strain evidence="3">wild</strain>
    </source>
</reference>
<evidence type="ECO:0000313" key="3">
    <source>
        <dbReference type="Proteomes" id="UP000507470"/>
    </source>
</evidence>
<dbReference type="Proteomes" id="UP000507470">
    <property type="component" value="Unassembled WGS sequence"/>
</dbReference>
<gene>
    <name evidence="2" type="ORF">MCOR_36358</name>
</gene>
<feature type="compositionally biased region" description="Polar residues" evidence="1">
    <location>
        <begin position="1"/>
        <end position="11"/>
    </location>
</feature>
<dbReference type="OrthoDB" id="447743at2759"/>
<evidence type="ECO:0000256" key="1">
    <source>
        <dbReference type="SAM" id="MobiDB-lite"/>
    </source>
</evidence>
<keyword evidence="3" id="KW-1185">Reference proteome</keyword>
<protein>
    <submittedName>
        <fullName evidence="2">Uncharacterized protein</fullName>
    </submittedName>
</protein>
<sequence>MCTNPFRQVTQRRSDQTEDETIQNANQSDDNLNVTQGREEHTEQLTEIEQLKDVAEINLEEPKVFHKKEQNSRKVERFRNIPLLNIEGKIFMAVLAKRTTRFLLSNEYIDMLFRKGGIPEVSVCIENTSVLTQILRAKEKKSDIAVLRLDLADAYGSIPHKLVDLILERLYVPTTIRAILQEYYDRIEMKFTAGIFITS</sequence>
<dbReference type="AlphaFoldDB" id="A0A6J8D124"/>
<dbReference type="EMBL" id="CACVKT020006490">
    <property type="protein sequence ID" value="CAC5402418.1"/>
    <property type="molecule type" value="Genomic_DNA"/>
</dbReference>
<name>A0A6J8D124_MYTCO</name>
<evidence type="ECO:0000313" key="2">
    <source>
        <dbReference type="EMBL" id="CAC5402418.1"/>
    </source>
</evidence>
<organism evidence="2 3">
    <name type="scientific">Mytilus coruscus</name>
    <name type="common">Sea mussel</name>
    <dbReference type="NCBI Taxonomy" id="42192"/>
    <lineage>
        <taxon>Eukaryota</taxon>
        <taxon>Metazoa</taxon>
        <taxon>Spiralia</taxon>
        <taxon>Lophotrochozoa</taxon>
        <taxon>Mollusca</taxon>
        <taxon>Bivalvia</taxon>
        <taxon>Autobranchia</taxon>
        <taxon>Pteriomorphia</taxon>
        <taxon>Mytilida</taxon>
        <taxon>Mytiloidea</taxon>
        <taxon>Mytilidae</taxon>
        <taxon>Mytilinae</taxon>
        <taxon>Mytilus</taxon>
    </lineage>
</organism>
<feature type="region of interest" description="Disordered" evidence="1">
    <location>
        <begin position="1"/>
        <end position="32"/>
    </location>
</feature>
<feature type="compositionally biased region" description="Polar residues" evidence="1">
    <location>
        <begin position="22"/>
        <end position="32"/>
    </location>
</feature>
<accession>A0A6J8D124</accession>